<dbReference type="EMBL" id="FOGO01000007">
    <property type="protein sequence ID" value="SES04265.1"/>
    <property type="molecule type" value="Genomic_DNA"/>
</dbReference>
<dbReference type="RefSeq" id="WP_075001228.1">
    <property type="nucleotide sequence ID" value="NZ_FOGO01000007.1"/>
</dbReference>
<gene>
    <name evidence="2" type="ORF">SAMN05421870_107317</name>
</gene>
<reference evidence="3" key="1">
    <citation type="submission" date="2016-10" db="EMBL/GenBank/DDBJ databases">
        <authorList>
            <person name="Varghese N."/>
            <person name="Submissions S."/>
        </authorList>
    </citation>
    <scope>NUCLEOTIDE SEQUENCE [LARGE SCALE GENOMIC DNA]</scope>
    <source>
        <strain evidence="3">CGMCC 4.6825</strain>
    </source>
</reference>
<dbReference type="AlphaFoldDB" id="A0A1H9U437"/>
<sequence length="72" mass="8200">MKHLNASPPHIAPEHLALGTCPTCGRKSYLTRREARRAARAIHPHTALRAYKCGDHWHNGHTSAWRKRGEQQ</sequence>
<accession>A0A1H9U437</accession>
<proteinExistence type="predicted"/>
<protein>
    <submittedName>
        <fullName evidence="2">Uncharacterized protein</fullName>
    </submittedName>
</protein>
<dbReference type="Proteomes" id="UP000182841">
    <property type="component" value="Unassembled WGS sequence"/>
</dbReference>
<evidence type="ECO:0000256" key="1">
    <source>
        <dbReference type="SAM" id="MobiDB-lite"/>
    </source>
</evidence>
<evidence type="ECO:0000313" key="3">
    <source>
        <dbReference type="Proteomes" id="UP000182841"/>
    </source>
</evidence>
<feature type="region of interest" description="Disordered" evidence="1">
    <location>
        <begin position="53"/>
        <end position="72"/>
    </location>
</feature>
<dbReference type="OrthoDB" id="3543978at2"/>
<evidence type="ECO:0000313" key="2">
    <source>
        <dbReference type="EMBL" id="SES04265.1"/>
    </source>
</evidence>
<name>A0A1H9U437_9ACTN</name>
<keyword evidence="3" id="KW-1185">Reference proteome</keyword>
<organism evidence="2 3">
    <name type="scientific">Streptomyces qinglanensis</name>
    <dbReference type="NCBI Taxonomy" id="943816"/>
    <lineage>
        <taxon>Bacteria</taxon>
        <taxon>Bacillati</taxon>
        <taxon>Actinomycetota</taxon>
        <taxon>Actinomycetes</taxon>
        <taxon>Kitasatosporales</taxon>
        <taxon>Streptomycetaceae</taxon>
        <taxon>Streptomyces</taxon>
    </lineage>
</organism>